<evidence type="ECO:0000313" key="2">
    <source>
        <dbReference type="EMBL" id="KAE9406475.1"/>
    </source>
</evidence>
<gene>
    <name evidence="2" type="ORF">BT96DRAFT_915421</name>
</gene>
<dbReference type="EMBL" id="ML769402">
    <property type="protein sequence ID" value="KAE9406475.1"/>
    <property type="molecule type" value="Genomic_DNA"/>
</dbReference>
<protein>
    <submittedName>
        <fullName evidence="2">Uncharacterized protein</fullName>
    </submittedName>
</protein>
<feature type="compositionally biased region" description="Low complexity" evidence="1">
    <location>
        <begin position="40"/>
        <end position="57"/>
    </location>
</feature>
<feature type="compositionally biased region" description="Low complexity" evidence="1">
    <location>
        <begin position="79"/>
        <end position="90"/>
    </location>
</feature>
<feature type="compositionally biased region" description="Polar residues" evidence="1">
    <location>
        <begin position="92"/>
        <end position="125"/>
    </location>
</feature>
<feature type="compositionally biased region" description="Acidic residues" evidence="1">
    <location>
        <begin position="145"/>
        <end position="155"/>
    </location>
</feature>
<organism evidence="2 3">
    <name type="scientific">Gymnopus androsaceus JB14</name>
    <dbReference type="NCBI Taxonomy" id="1447944"/>
    <lineage>
        <taxon>Eukaryota</taxon>
        <taxon>Fungi</taxon>
        <taxon>Dikarya</taxon>
        <taxon>Basidiomycota</taxon>
        <taxon>Agaricomycotina</taxon>
        <taxon>Agaricomycetes</taxon>
        <taxon>Agaricomycetidae</taxon>
        <taxon>Agaricales</taxon>
        <taxon>Marasmiineae</taxon>
        <taxon>Omphalotaceae</taxon>
        <taxon>Gymnopus</taxon>
    </lineage>
</organism>
<sequence>MTIRDGNNPGNDSEIIEVIKVRRHTQEERDLPPSVSEPTFKPSKSSFRSRASRAFSSIRNVGRSVSRSRISPSDEESSRAPSPTPSRRGSMVFSSLFSHQPSLKSRSSFDSFNDPSPLQASSSVPLGQIHAPSSAEMHGFAPYPDTDDEDVEEDIQTTPRASRIPTSLRSSSSSTSVPQFSRRRFSVLNLFSASKDSDISDAGPSTVTLPSTPIPPSLSRDSIGPSRTDSTESSTSSGPETPVDDVFPEPLPHRPSISLLKRLPTFSRSPRKSRAGTTPIIVAKPVTPSSDREEDLSFGEIRLDSLHFDEMSFDATRF</sequence>
<dbReference type="AlphaFoldDB" id="A0A6A4ICL1"/>
<feature type="region of interest" description="Disordered" evidence="1">
    <location>
        <begin position="196"/>
        <end position="249"/>
    </location>
</feature>
<dbReference type="OrthoDB" id="3066311at2759"/>
<proteinExistence type="predicted"/>
<reference evidence="2" key="1">
    <citation type="journal article" date="2019" name="Environ. Microbiol.">
        <title>Fungal ecological strategies reflected in gene transcription - a case study of two litter decomposers.</title>
        <authorList>
            <person name="Barbi F."/>
            <person name="Kohler A."/>
            <person name="Barry K."/>
            <person name="Baskaran P."/>
            <person name="Daum C."/>
            <person name="Fauchery L."/>
            <person name="Ihrmark K."/>
            <person name="Kuo A."/>
            <person name="LaButti K."/>
            <person name="Lipzen A."/>
            <person name="Morin E."/>
            <person name="Grigoriev I.V."/>
            <person name="Henrissat B."/>
            <person name="Lindahl B."/>
            <person name="Martin F."/>
        </authorList>
    </citation>
    <scope>NUCLEOTIDE SEQUENCE</scope>
    <source>
        <strain evidence="2">JB14</strain>
    </source>
</reference>
<keyword evidence="3" id="KW-1185">Reference proteome</keyword>
<evidence type="ECO:0000313" key="3">
    <source>
        <dbReference type="Proteomes" id="UP000799118"/>
    </source>
</evidence>
<feature type="region of interest" description="Disordered" evidence="1">
    <location>
        <begin position="268"/>
        <end position="295"/>
    </location>
</feature>
<dbReference type="Proteomes" id="UP000799118">
    <property type="component" value="Unassembled WGS sequence"/>
</dbReference>
<feature type="compositionally biased region" description="Low complexity" evidence="1">
    <location>
        <begin position="162"/>
        <end position="179"/>
    </location>
</feature>
<evidence type="ECO:0000256" key="1">
    <source>
        <dbReference type="SAM" id="MobiDB-lite"/>
    </source>
</evidence>
<feature type="region of interest" description="Disordered" evidence="1">
    <location>
        <begin position="23"/>
        <end position="179"/>
    </location>
</feature>
<accession>A0A6A4ICL1</accession>
<feature type="compositionally biased region" description="Low complexity" evidence="1">
    <location>
        <begin position="225"/>
        <end position="241"/>
    </location>
</feature>
<name>A0A6A4ICL1_9AGAR</name>